<feature type="domain" description="TM2" evidence="6">
    <location>
        <begin position="28"/>
        <end position="76"/>
    </location>
</feature>
<proteinExistence type="predicted"/>
<evidence type="ECO:0000256" key="5">
    <source>
        <dbReference type="SAM" id="Phobius"/>
    </source>
</evidence>
<dbReference type="PANTHER" id="PTHR21016">
    <property type="entry name" value="BETA-AMYLOID BINDING PROTEIN-RELATED"/>
    <property type="match status" value="1"/>
</dbReference>
<comment type="subcellular location">
    <subcellularLocation>
        <location evidence="1">Membrane</location>
        <topology evidence="1">Multi-pass membrane protein</topology>
    </subcellularLocation>
</comment>
<dbReference type="Pfam" id="PF05154">
    <property type="entry name" value="TM2"/>
    <property type="match status" value="1"/>
</dbReference>
<name>A0A917C0P6_9HYPH</name>
<keyword evidence="4 5" id="KW-0472">Membrane</keyword>
<dbReference type="Proteomes" id="UP000606044">
    <property type="component" value="Unassembled WGS sequence"/>
</dbReference>
<feature type="transmembrane region" description="Helical" evidence="5">
    <location>
        <begin position="55"/>
        <end position="82"/>
    </location>
</feature>
<evidence type="ECO:0000256" key="1">
    <source>
        <dbReference type="ARBA" id="ARBA00004141"/>
    </source>
</evidence>
<sequence length="111" mass="12374">MSAPTHPLALDTAEQILIETRLTNEGPSLVLAYLFWFFLGIVSAHRFYLGRPVTAVIQILTYFIGIGLIWLVVDAFLIPGLARAKRDRMREEMSARRLAELGAVPPALPAR</sequence>
<dbReference type="GO" id="GO:0016020">
    <property type="term" value="C:membrane"/>
    <property type="evidence" value="ECO:0007669"/>
    <property type="project" value="UniProtKB-SubCell"/>
</dbReference>
<protein>
    <recommendedName>
        <fullName evidence="6">TM2 domain-containing protein</fullName>
    </recommendedName>
</protein>
<dbReference type="InterPro" id="IPR050932">
    <property type="entry name" value="TM2D1-3-like"/>
</dbReference>
<evidence type="ECO:0000256" key="3">
    <source>
        <dbReference type="ARBA" id="ARBA00022989"/>
    </source>
</evidence>
<keyword evidence="2 5" id="KW-0812">Transmembrane</keyword>
<reference evidence="7" key="1">
    <citation type="journal article" date="2014" name="Int. J. Syst. Evol. Microbiol.">
        <title>Complete genome sequence of Corynebacterium casei LMG S-19264T (=DSM 44701T), isolated from a smear-ripened cheese.</title>
        <authorList>
            <consortium name="US DOE Joint Genome Institute (JGI-PGF)"/>
            <person name="Walter F."/>
            <person name="Albersmeier A."/>
            <person name="Kalinowski J."/>
            <person name="Ruckert C."/>
        </authorList>
    </citation>
    <scope>NUCLEOTIDE SEQUENCE</scope>
    <source>
        <strain evidence="7">CCM 7897</strain>
    </source>
</reference>
<keyword evidence="3 5" id="KW-1133">Transmembrane helix</keyword>
<evidence type="ECO:0000256" key="2">
    <source>
        <dbReference type="ARBA" id="ARBA00022692"/>
    </source>
</evidence>
<evidence type="ECO:0000313" key="8">
    <source>
        <dbReference type="Proteomes" id="UP000606044"/>
    </source>
</evidence>
<dbReference type="RefSeq" id="WP_244644357.1">
    <property type="nucleotide sequence ID" value="NZ_BMCT01000003.1"/>
</dbReference>
<dbReference type="EMBL" id="BMCT01000003">
    <property type="protein sequence ID" value="GGF64826.1"/>
    <property type="molecule type" value="Genomic_DNA"/>
</dbReference>
<gene>
    <name evidence="7" type="ORF">GCM10007301_25750</name>
</gene>
<keyword evidence="8" id="KW-1185">Reference proteome</keyword>
<evidence type="ECO:0000256" key="4">
    <source>
        <dbReference type="ARBA" id="ARBA00023136"/>
    </source>
</evidence>
<feature type="transmembrane region" description="Helical" evidence="5">
    <location>
        <begin position="30"/>
        <end position="49"/>
    </location>
</feature>
<dbReference type="PANTHER" id="PTHR21016:SF25">
    <property type="entry name" value="TM2 DOMAIN-CONTAINING PROTEIN DDB_G0277895-RELATED"/>
    <property type="match status" value="1"/>
</dbReference>
<evidence type="ECO:0000259" key="6">
    <source>
        <dbReference type="Pfam" id="PF05154"/>
    </source>
</evidence>
<evidence type="ECO:0000313" key="7">
    <source>
        <dbReference type="EMBL" id="GGF64826.1"/>
    </source>
</evidence>
<dbReference type="InterPro" id="IPR007829">
    <property type="entry name" value="TM2"/>
</dbReference>
<dbReference type="AlphaFoldDB" id="A0A917C0P6"/>
<reference evidence="7" key="2">
    <citation type="submission" date="2020-09" db="EMBL/GenBank/DDBJ databases">
        <authorList>
            <person name="Sun Q."/>
            <person name="Sedlacek I."/>
        </authorList>
    </citation>
    <scope>NUCLEOTIDE SEQUENCE</scope>
    <source>
        <strain evidence="7">CCM 7897</strain>
    </source>
</reference>
<comment type="caution">
    <text evidence="7">The sequence shown here is derived from an EMBL/GenBank/DDBJ whole genome shotgun (WGS) entry which is preliminary data.</text>
</comment>
<organism evidence="7 8">
    <name type="scientific">Azorhizobium oxalatiphilum</name>
    <dbReference type="NCBI Taxonomy" id="980631"/>
    <lineage>
        <taxon>Bacteria</taxon>
        <taxon>Pseudomonadati</taxon>
        <taxon>Pseudomonadota</taxon>
        <taxon>Alphaproteobacteria</taxon>
        <taxon>Hyphomicrobiales</taxon>
        <taxon>Xanthobacteraceae</taxon>
        <taxon>Azorhizobium</taxon>
    </lineage>
</organism>
<accession>A0A917C0P6</accession>